<feature type="domain" description="VTT" evidence="8">
    <location>
        <begin position="67"/>
        <end position="187"/>
    </location>
</feature>
<dbReference type="Proteomes" id="UP000005952">
    <property type="component" value="Chromosome"/>
</dbReference>
<evidence type="ECO:0000256" key="5">
    <source>
        <dbReference type="ARBA" id="ARBA00022989"/>
    </source>
</evidence>
<evidence type="ECO:0000313" key="9">
    <source>
        <dbReference type="EMBL" id="AGK58695.1"/>
    </source>
</evidence>
<evidence type="ECO:0000256" key="4">
    <source>
        <dbReference type="ARBA" id="ARBA00022692"/>
    </source>
</evidence>
<dbReference type="PANTHER" id="PTHR30353:SF15">
    <property type="entry name" value="INNER MEMBRANE PROTEIN YABI"/>
    <property type="match status" value="1"/>
</dbReference>
<gene>
    <name evidence="9" type="ORF">HYPDE_35118</name>
</gene>
<dbReference type="GO" id="GO:0005886">
    <property type="term" value="C:plasma membrane"/>
    <property type="evidence" value="ECO:0007669"/>
    <property type="project" value="UniProtKB-SubCell"/>
</dbReference>
<organism evidence="9 10">
    <name type="scientific">Hyphomicrobium denitrificans 1NES1</name>
    <dbReference type="NCBI Taxonomy" id="670307"/>
    <lineage>
        <taxon>Bacteria</taxon>
        <taxon>Pseudomonadati</taxon>
        <taxon>Pseudomonadota</taxon>
        <taxon>Alphaproteobacteria</taxon>
        <taxon>Hyphomicrobiales</taxon>
        <taxon>Hyphomicrobiaceae</taxon>
        <taxon>Hyphomicrobium</taxon>
    </lineage>
</organism>
<dbReference type="HOGENOM" id="CLU_044208_3_1_5"/>
<dbReference type="KEGG" id="hdt:HYPDE_35118"/>
<protein>
    <recommendedName>
        <fullName evidence="8">VTT domain-containing protein</fullName>
    </recommendedName>
</protein>
<reference evidence="9 10" key="1">
    <citation type="journal article" date="2013" name="Genome Announc.">
        <title>Genome sequences for three denitrifying bacterial strains isolated from a uranium- and nitrate-contaminated subsurface environment.</title>
        <authorList>
            <person name="Venkatramanan R."/>
            <person name="Prakash O."/>
            <person name="Woyke T."/>
            <person name="Chain P."/>
            <person name="Goodwin L.A."/>
            <person name="Watson D."/>
            <person name="Brooks S."/>
            <person name="Kostka J.E."/>
            <person name="Green S.J."/>
        </authorList>
    </citation>
    <scope>NUCLEOTIDE SEQUENCE [LARGE SCALE GENOMIC DNA]</scope>
    <source>
        <strain evidence="9 10">1NES1</strain>
    </source>
</reference>
<accession>N0BEZ4</accession>
<dbReference type="InterPro" id="IPR032816">
    <property type="entry name" value="VTT_dom"/>
</dbReference>
<evidence type="ECO:0000256" key="3">
    <source>
        <dbReference type="ARBA" id="ARBA00022475"/>
    </source>
</evidence>
<evidence type="ECO:0000256" key="1">
    <source>
        <dbReference type="ARBA" id="ARBA00004651"/>
    </source>
</evidence>
<sequence length="199" mass="21714">MAEAAHDKTPISAPHPLQRESIFMNVQDFVDTIVAFVRANEGWTGPVAFLVAFLESFCFLSILWPGTAILIGISALLARSGVEMSILGPAIVWAGVGGSLGYAASYWIGFYYKDGIRELWPFSRNPAMVDRGQAFFQRWGAIGVFLGHFFGPVRAIIPVVAGMYAVPQWQFQLANVSSAFIWAAGVIAPTYFGLNYLLG</sequence>
<dbReference type="InterPro" id="IPR032818">
    <property type="entry name" value="DedA-like"/>
</dbReference>
<evidence type="ECO:0000256" key="6">
    <source>
        <dbReference type="ARBA" id="ARBA00023136"/>
    </source>
</evidence>
<dbReference type="Pfam" id="PF09335">
    <property type="entry name" value="VTT_dom"/>
    <property type="match status" value="1"/>
</dbReference>
<dbReference type="AlphaFoldDB" id="N0BEZ4"/>
<proteinExistence type="inferred from homology"/>
<feature type="transmembrane region" description="Helical" evidence="7">
    <location>
        <begin position="47"/>
        <end position="78"/>
    </location>
</feature>
<dbReference type="eggNOG" id="COG0586">
    <property type="taxonomic scope" value="Bacteria"/>
</dbReference>
<keyword evidence="5 7" id="KW-1133">Transmembrane helix</keyword>
<keyword evidence="6 7" id="KW-0472">Membrane</keyword>
<keyword evidence="3 7" id="KW-1003">Cell membrane</keyword>
<dbReference type="EMBL" id="CP005587">
    <property type="protein sequence ID" value="AGK58695.1"/>
    <property type="molecule type" value="Genomic_DNA"/>
</dbReference>
<evidence type="ECO:0000256" key="2">
    <source>
        <dbReference type="ARBA" id="ARBA00010792"/>
    </source>
</evidence>
<evidence type="ECO:0000256" key="7">
    <source>
        <dbReference type="RuleBase" id="RU367016"/>
    </source>
</evidence>
<keyword evidence="4 7" id="KW-0812">Transmembrane</keyword>
<feature type="transmembrane region" description="Helical" evidence="7">
    <location>
        <begin position="139"/>
        <end position="166"/>
    </location>
</feature>
<name>N0BEZ4_9HYPH</name>
<evidence type="ECO:0000259" key="8">
    <source>
        <dbReference type="Pfam" id="PF09335"/>
    </source>
</evidence>
<keyword evidence="10" id="KW-1185">Reference proteome</keyword>
<feature type="transmembrane region" description="Helical" evidence="7">
    <location>
        <begin position="90"/>
        <end position="112"/>
    </location>
</feature>
<dbReference type="PANTHER" id="PTHR30353">
    <property type="entry name" value="INNER MEMBRANE PROTEIN DEDA-RELATED"/>
    <property type="match status" value="1"/>
</dbReference>
<dbReference type="STRING" id="670307.HYPDE_35118"/>
<evidence type="ECO:0000313" key="10">
    <source>
        <dbReference type="Proteomes" id="UP000005952"/>
    </source>
</evidence>
<feature type="transmembrane region" description="Helical" evidence="7">
    <location>
        <begin position="173"/>
        <end position="194"/>
    </location>
</feature>
<comment type="similarity">
    <text evidence="2 7">Belongs to the DedA family.</text>
</comment>
<comment type="subcellular location">
    <subcellularLocation>
        <location evidence="1 7">Cell membrane</location>
        <topology evidence="1 7">Multi-pass membrane protein</topology>
    </subcellularLocation>
</comment>